<dbReference type="RefSeq" id="WP_043375918.1">
    <property type="nucleotide sequence ID" value="NZ_CP006704.1"/>
</dbReference>
<evidence type="ECO:0000313" key="1">
    <source>
        <dbReference type="EMBL" id="AIJ49700.1"/>
    </source>
</evidence>
<accession>A0A076Q0N2</accession>
<name>A0A076Q0N2_COMTE</name>
<evidence type="ECO:0000313" key="2">
    <source>
        <dbReference type="Proteomes" id="UP000028782"/>
    </source>
</evidence>
<proteinExistence type="predicted"/>
<dbReference type="HOGENOM" id="CLU_823123_0_0_4"/>
<dbReference type="AlphaFoldDB" id="A0A076Q0N2"/>
<dbReference type="Proteomes" id="UP000028782">
    <property type="component" value="Chromosome"/>
</dbReference>
<organism evidence="1 2">
    <name type="scientific">Comamonas testosteroni TK102</name>
    <dbReference type="NCBI Taxonomy" id="1392005"/>
    <lineage>
        <taxon>Bacteria</taxon>
        <taxon>Pseudomonadati</taxon>
        <taxon>Pseudomonadota</taxon>
        <taxon>Betaproteobacteria</taxon>
        <taxon>Burkholderiales</taxon>
        <taxon>Comamonadaceae</taxon>
        <taxon>Comamonas</taxon>
    </lineage>
</organism>
<dbReference type="KEGG" id="ctes:O987_28275"/>
<reference evidence="1 2" key="1">
    <citation type="journal article" date="2014" name="Genome Announc.">
        <title>Complete Genome Sequence of Polychlorinated Biphenyl Degrader Comamonas testosteroni TK102 (NBRC 109938).</title>
        <authorList>
            <person name="Fukuda K."/>
            <person name="Hosoyama A."/>
            <person name="Tsuchikane K."/>
            <person name="Ohji S."/>
            <person name="Yamazoe A."/>
            <person name="Fujita N."/>
            <person name="Shintani M."/>
            <person name="Kimbara K."/>
        </authorList>
    </citation>
    <scope>NUCLEOTIDE SEQUENCE [LARGE SCALE GENOMIC DNA]</scope>
    <source>
        <strain evidence="1">TK102</strain>
    </source>
</reference>
<protein>
    <submittedName>
        <fullName evidence="1">Uncharacterized protein</fullName>
    </submittedName>
</protein>
<dbReference type="EMBL" id="CP006704">
    <property type="protein sequence ID" value="AIJ49700.1"/>
    <property type="molecule type" value="Genomic_DNA"/>
</dbReference>
<gene>
    <name evidence="1" type="ORF">O987_28275</name>
</gene>
<sequence>MAKRGMRRGQLGWPDEWAFWHHVENYKKTNKLRSLERAALARLHCHNTLDYLAYRVATAYADAGIPVRAAVESVWIDGTPQASGTTVSGKTVNCELADLLYLVDERDLANKLVTRRGLLLQGKLANQQDVLLGGPSTTKERNLLECPDTRAALELYRDTKRTNRIGSYQFKPGASSNYAGMEDCARYLMMPKSLSQWRKLCLFSPLSVGWPRRRTEVKLGSVRRLSQVIEDMGLAATQGKPVIAPSACEWSRMVYDLLGKYEKPPSLLGGPPLPVPHAYAGHRIHRSHIHHYSSFLSLMDADMPPISPFTTVLYEDEPPGISFVRLTVYREVDHIRG</sequence>